<proteinExistence type="predicted"/>
<dbReference type="InterPro" id="IPR050213">
    <property type="entry name" value="GST_superfamily"/>
</dbReference>
<dbReference type="SUPFAM" id="SSF47616">
    <property type="entry name" value="GST C-terminal domain-like"/>
    <property type="match status" value="1"/>
</dbReference>
<protein>
    <recommendedName>
        <fullName evidence="1">GST C-terminal domain-containing protein</fullName>
    </recommendedName>
</protein>
<accession>A0A9P6JH33</accession>
<feature type="domain" description="GST C-terminal" evidence="1">
    <location>
        <begin position="106"/>
        <end position="233"/>
    </location>
</feature>
<evidence type="ECO:0000313" key="2">
    <source>
        <dbReference type="EMBL" id="KAF9967894.1"/>
    </source>
</evidence>
<sequence length="242" mass="27673">MVNLTATKNLSIETMNKLSQNKDNKFQLYYFPITGVVTGLRAMFAMSDADYTFTQPDDWTVEKPLTPFGSMPVLYEITPTGEVLELSELSVLEHYIGQKFGWLGDNQWEQNLVKMYHSSTQAVFDKLVTTVVRAPREHYDQMLEIWASTLVPDWVEYHEKALKANGSNGHYVGSKLTIADIKTATILDNFITLTGDRHISREKTPAIMAVYDNLEKQPKYAAWKASEECKSYAETNMQKFNF</sequence>
<gene>
    <name evidence="2" type="ORF">BGZ70_007759</name>
</gene>
<organism evidence="2 3">
    <name type="scientific">Mortierella alpina</name>
    <name type="common">Oleaginous fungus</name>
    <name type="synonym">Mortierella renispora</name>
    <dbReference type="NCBI Taxonomy" id="64518"/>
    <lineage>
        <taxon>Eukaryota</taxon>
        <taxon>Fungi</taxon>
        <taxon>Fungi incertae sedis</taxon>
        <taxon>Mucoromycota</taxon>
        <taxon>Mortierellomycotina</taxon>
        <taxon>Mortierellomycetes</taxon>
        <taxon>Mortierellales</taxon>
        <taxon>Mortierellaceae</taxon>
        <taxon>Mortierella</taxon>
    </lineage>
</organism>
<dbReference type="InterPro" id="IPR036282">
    <property type="entry name" value="Glutathione-S-Trfase_C_sf"/>
</dbReference>
<dbReference type="EMBL" id="JAAAHY010000051">
    <property type="protein sequence ID" value="KAF9967894.1"/>
    <property type="molecule type" value="Genomic_DNA"/>
</dbReference>
<dbReference type="PANTHER" id="PTHR11571">
    <property type="entry name" value="GLUTATHIONE S-TRANSFERASE"/>
    <property type="match status" value="1"/>
</dbReference>
<comment type="caution">
    <text evidence="2">The sequence shown here is derived from an EMBL/GenBank/DDBJ whole genome shotgun (WGS) entry which is preliminary data.</text>
</comment>
<dbReference type="SUPFAM" id="SSF52833">
    <property type="entry name" value="Thioredoxin-like"/>
    <property type="match status" value="1"/>
</dbReference>
<evidence type="ECO:0000259" key="1">
    <source>
        <dbReference type="PROSITE" id="PS50405"/>
    </source>
</evidence>
<dbReference type="Gene3D" id="3.40.30.10">
    <property type="entry name" value="Glutaredoxin"/>
    <property type="match status" value="1"/>
</dbReference>
<dbReference type="InterPro" id="IPR036249">
    <property type="entry name" value="Thioredoxin-like_sf"/>
</dbReference>
<keyword evidence="3" id="KW-1185">Reference proteome</keyword>
<dbReference type="GO" id="GO:0004364">
    <property type="term" value="F:glutathione transferase activity"/>
    <property type="evidence" value="ECO:0007669"/>
    <property type="project" value="TreeGrafter"/>
</dbReference>
<dbReference type="Pfam" id="PF14497">
    <property type="entry name" value="GST_C_3"/>
    <property type="match status" value="1"/>
</dbReference>
<dbReference type="PROSITE" id="PS50405">
    <property type="entry name" value="GST_CTER"/>
    <property type="match status" value="1"/>
</dbReference>
<reference evidence="2" key="1">
    <citation type="journal article" date="2020" name="Fungal Divers.">
        <title>Resolving the Mortierellaceae phylogeny through synthesis of multi-gene phylogenetics and phylogenomics.</title>
        <authorList>
            <person name="Vandepol N."/>
            <person name="Liber J."/>
            <person name="Desiro A."/>
            <person name="Na H."/>
            <person name="Kennedy M."/>
            <person name="Barry K."/>
            <person name="Grigoriev I.V."/>
            <person name="Miller A.N."/>
            <person name="O'Donnell K."/>
            <person name="Stajich J.E."/>
            <person name="Bonito G."/>
        </authorList>
    </citation>
    <scope>NUCLEOTIDE SEQUENCE</scope>
    <source>
        <strain evidence="2">CK1249</strain>
    </source>
</reference>
<dbReference type="GO" id="GO:0006749">
    <property type="term" value="P:glutathione metabolic process"/>
    <property type="evidence" value="ECO:0007669"/>
    <property type="project" value="TreeGrafter"/>
</dbReference>
<name>A0A9P6JH33_MORAP</name>
<dbReference type="OrthoDB" id="414243at2759"/>
<dbReference type="Gene3D" id="1.20.1050.10">
    <property type="match status" value="1"/>
</dbReference>
<dbReference type="AlphaFoldDB" id="A0A9P6JH33"/>
<evidence type="ECO:0000313" key="3">
    <source>
        <dbReference type="Proteomes" id="UP000738359"/>
    </source>
</evidence>
<dbReference type="Proteomes" id="UP000738359">
    <property type="component" value="Unassembled WGS sequence"/>
</dbReference>
<dbReference type="InterPro" id="IPR004046">
    <property type="entry name" value="GST_C"/>
</dbReference>
<dbReference type="InterPro" id="IPR010987">
    <property type="entry name" value="Glutathione-S-Trfase_C-like"/>
</dbReference>